<organism evidence="1 2">
    <name type="scientific">Paenibacillus barengoltzii G22</name>
    <dbReference type="NCBI Taxonomy" id="1235795"/>
    <lineage>
        <taxon>Bacteria</taxon>
        <taxon>Bacillati</taxon>
        <taxon>Bacillota</taxon>
        <taxon>Bacilli</taxon>
        <taxon>Bacillales</taxon>
        <taxon>Paenibacillaceae</taxon>
        <taxon>Paenibacillus</taxon>
    </lineage>
</organism>
<protein>
    <submittedName>
        <fullName evidence="1">Uncharacterized protein</fullName>
    </submittedName>
</protein>
<reference evidence="1 2" key="1">
    <citation type="submission" date="2013-04" db="EMBL/GenBank/DDBJ databases">
        <title>The Genome Sequence of Paenibacillus barengoltzii G22.</title>
        <authorList>
            <consortium name="The Broad Institute Genomics Platform"/>
            <consortium name="The Broad Institute Genome Sequencing Center for Infectious Disease"/>
            <person name="Earl A."/>
            <person name="Xavier R."/>
            <person name="Elson C."/>
            <person name="Duck W."/>
            <person name="Walker B."/>
            <person name="Young S."/>
            <person name="Zeng Q."/>
            <person name="Gargeya S."/>
            <person name="Fitzgerald M."/>
            <person name="Haas B."/>
            <person name="Abouelleil A."/>
            <person name="Allen A.W."/>
            <person name="Alvarado L."/>
            <person name="Arachchi H.M."/>
            <person name="Berlin A.M."/>
            <person name="Chapman S.B."/>
            <person name="Gainer-Dewar J."/>
            <person name="Goldberg J."/>
            <person name="Griggs A."/>
            <person name="Gujja S."/>
            <person name="Hansen M."/>
            <person name="Howarth C."/>
            <person name="Imamovic A."/>
            <person name="Ireland A."/>
            <person name="Larimer J."/>
            <person name="McCowan C."/>
            <person name="Murphy C."/>
            <person name="Pearson M."/>
            <person name="Poon T.W."/>
            <person name="Priest M."/>
            <person name="Roberts A."/>
            <person name="Saif S."/>
            <person name="Shea T."/>
            <person name="Sisk P."/>
            <person name="Sykes S."/>
            <person name="Wortman J."/>
            <person name="Nusbaum C."/>
            <person name="Birren B."/>
        </authorList>
    </citation>
    <scope>NUCLEOTIDE SEQUENCE [LARGE SCALE GENOMIC DNA]</scope>
    <source>
        <strain evidence="1 2">G22</strain>
    </source>
</reference>
<sequence length="59" mass="6484">MQLPVLLDISACGPPVAGLALGVRDVIRFESKLFFQNNSSYTFGKRLDGYDSVFSLSRS</sequence>
<dbReference type="Proteomes" id="UP000019598">
    <property type="component" value="Unassembled WGS sequence"/>
</dbReference>
<name>R9L7H1_9BACL</name>
<dbReference type="EMBL" id="ASSZ01000029">
    <property type="protein sequence ID" value="EOS54635.1"/>
    <property type="molecule type" value="Genomic_DNA"/>
</dbReference>
<proteinExistence type="predicted"/>
<accession>R9L7H1</accession>
<comment type="caution">
    <text evidence="1">The sequence shown here is derived from an EMBL/GenBank/DDBJ whole genome shotgun (WGS) entry which is preliminary data.</text>
</comment>
<evidence type="ECO:0000313" key="2">
    <source>
        <dbReference type="Proteomes" id="UP000019598"/>
    </source>
</evidence>
<dbReference type="HOGENOM" id="CLU_2956177_0_0_9"/>
<gene>
    <name evidence="1" type="ORF">C812_03410</name>
</gene>
<dbReference type="AlphaFoldDB" id="R9L7H1"/>
<dbReference type="STRING" id="1235795.C812_03410"/>
<evidence type="ECO:0000313" key="1">
    <source>
        <dbReference type="EMBL" id="EOS54635.1"/>
    </source>
</evidence>